<dbReference type="GO" id="GO:0006260">
    <property type="term" value="P:DNA replication"/>
    <property type="evidence" value="ECO:0007669"/>
    <property type="project" value="InterPro"/>
</dbReference>
<protein>
    <submittedName>
        <fullName evidence="2">DNA polymerase III PolC-type</fullName>
        <ecNumber evidence="2">2.7.7.7</ecNumber>
    </submittedName>
</protein>
<evidence type="ECO:0000259" key="1">
    <source>
        <dbReference type="Pfam" id="PF14579"/>
    </source>
</evidence>
<accession>A0A645CAK3</accession>
<gene>
    <name evidence="2" type="primary">polC_46</name>
    <name evidence="2" type="ORF">SDC9_120939</name>
</gene>
<dbReference type="Gene3D" id="1.10.150.870">
    <property type="match status" value="1"/>
</dbReference>
<dbReference type="InterPro" id="IPR004805">
    <property type="entry name" value="DnaE2/DnaE/PolC"/>
</dbReference>
<dbReference type="GO" id="GO:0008408">
    <property type="term" value="F:3'-5' exonuclease activity"/>
    <property type="evidence" value="ECO:0007669"/>
    <property type="project" value="InterPro"/>
</dbReference>
<dbReference type="PANTHER" id="PTHR32294:SF5">
    <property type="entry name" value="DNA POLYMERASE III POLC-TYPE"/>
    <property type="match status" value="1"/>
</dbReference>
<dbReference type="AlphaFoldDB" id="A0A645CAK3"/>
<evidence type="ECO:0000313" key="2">
    <source>
        <dbReference type="EMBL" id="MPM73954.1"/>
    </source>
</evidence>
<sequence length="142" mass="15426">MRATEFDADLIVKGENAIRSKLAELEQKGNNLTAKEKGLQTIGEMALELYLRGFIFNNVDLYTSDATKFIITANGLLPPLAALQGLGDSAARNIVEARCGRPFSSIEDLRARSRISKAVIDILKGHGCLAGLPETDQMMLFG</sequence>
<reference evidence="2" key="1">
    <citation type="submission" date="2019-08" db="EMBL/GenBank/DDBJ databases">
        <authorList>
            <person name="Kucharzyk K."/>
            <person name="Murdoch R.W."/>
            <person name="Higgins S."/>
            <person name="Loffler F."/>
        </authorList>
    </citation>
    <scope>NUCLEOTIDE SEQUENCE</scope>
</reference>
<comment type="caution">
    <text evidence="2">The sequence shown here is derived from an EMBL/GenBank/DDBJ whole genome shotgun (WGS) entry which is preliminary data.</text>
</comment>
<dbReference type="PANTHER" id="PTHR32294">
    <property type="entry name" value="DNA POLYMERASE III SUBUNIT ALPHA"/>
    <property type="match status" value="1"/>
</dbReference>
<proteinExistence type="predicted"/>
<keyword evidence="2" id="KW-0548">Nucleotidyltransferase</keyword>
<organism evidence="2">
    <name type="scientific">bioreactor metagenome</name>
    <dbReference type="NCBI Taxonomy" id="1076179"/>
    <lineage>
        <taxon>unclassified sequences</taxon>
        <taxon>metagenomes</taxon>
        <taxon>ecological metagenomes</taxon>
    </lineage>
</organism>
<keyword evidence="2" id="KW-0808">Transferase</keyword>
<dbReference type="SUPFAM" id="SSF81585">
    <property type="entry name" value="PsbU/PolX domain-like"/>
    <property type="match status" value="1"/>
</dbReference>
<name>A0A645CAK3_9ZZZZ</name>
<feature type="domain" description="DNA polymerase helix-hairpin-helix motif" evidence="1">
    <location>
        <begin position="58"/>
        <end position="133"/>
    </location>
</feature>
<dbReference type="InterPro" id="IPR029460">
    <property type="entry name" value="DNAPol_HHH"/>
</dbReference>
<dbReference type="EMBL" id="VSSQ01025666">
    <property type="protein sequence ID" value="MPM73954.1"/>
    <property type="molecule type" value="Genomic_DNA"/>
</dbReference>
<dbReference type="GO" id="GO:0003887">
    <property type="term" value="F:DNA-directed DNA polymerase activity"/>
    <property type="evidence" value="ECO:0007669"/>
    <property type="project" value="UniProtKB-EC"/>
</dbReference>
<dbReference type="EC" id="2.7.7.7" evidence="2"/>
<dbReference type="Pfam" id="PF14579">
    <property type="entry name" value="HHH_6"/>
    <property type="match status" value="1"/>
</dbReference>